<gene>
    <name evidence="1" type="ORF">OCTVUL_1B009252</name>
</gene>
<dbReference type="Proteomes" id="UP001162480">
    <property type="component" value="Chromosome 4"/>
</dbReference>
<keyword evidence="2" id="KW-1185">Reference proteome</keyword>
<dbReference type="AlphaFoldDB" id="A0AA36F0R7"/>
<protein>
    <submittedName>
        <fullName evidence="1">Uncharacterized protein</fullName>
    </submittedName>
</protein>
<name>A0AA36F0R7_OCTVU</name>
<evidence type="ECO:0000313" key="2">
    <source>
        <dbReference type="Proteomes" id="UP001162480"/>
    </source>
</evidence>
<evidence type="ECO:0000313" key="1">
    <source>
        <dbReference type="EMBL" id="CAI9721326.1"/>
    </source>
</evidence>
<proteinExistence type="predicted"/>
<sequence>MKLRKHEALHLRKDDLGRDIVKAITLFKRYLLLVAKLPKYFAIKKEITKSWNPKTIQSTGNICVMIPTF</sequence>
<accession>A0AA36F0R7</accession>
<reference evidence="1" key="1">
    <citation type="submission" date="2023-08" db="EMBL/GenBank/DDBJ databases">
        <authorList>
            <person name="Alioto T."/>
            <person name="Alioto T."/>
            <person name="Gomez Garrido J."/>
        </authorList>
    </citation>
    <scope>NUCLEOTIDE SEQUENCE</scope>
</reference>
<organism evidence="1 2">
    <name type="scientific">Octopus vulgaris</name>
    <name type="common">Common octopus</name>
    <dbReference type="NCBI Taxonomy" id="6645"/>
    <lineage>
        <taxon>Eukaryota</taxon>
        <taxon>Metazoa</taxon>
        <taxon>Spiralia</taxon>
        <taxon>Lophotrochozoa</taxon>
        <taxon>Mollusca</taxon>
        <taxon>Cephalopoda</taxon>
        <taxon>Coleoidea</taxon>
        <taxon>Octopodiformes</taxon>
        <taxon>Octopoda</taxon>
        <taxon>Incirrata</taxon>
        <taxon>Octopodidae</taxon>
        <taxon>Octopus</taxon>
    </lineage>
</organism>
<dbReference type="EMBL" id="OX597817">
    <property type="protein sequence ID" value="CAI9721326.1"/>
    <property type="molecule type" value="Genomic_DNA"/>
</dbReference>